<reference evidence="3 4" key="1">
    <citation type="journal article" date="2020" name="ISME J.">
        <title>Uncovering the hidden diversity of litter-decomposition mechanisms in mushroom-forming fungi.</title>
        <authorList>
            <person name="Floudas D."/>
            <person name="Bentzer J."/>
            <person name="Ahren D."/>
            <person name="Johansson T."/>
            <person name="Persson P."/>
            <person name="Tunlid A."/>
        </authorList>
    </citation>
    <scope>NUCLEOTIDE SEQUENCE [LARGE SCALE GENOMIC DNA]</scope>
    <source>
        <strain evidence="3 4">CBS 146.42</strain>
    </source>
</reference>
<dbReference type="Proteomes" id="UP000559027">
    <property type="component" value="Unassembled WGS sequence"/>
</dbReference>
<name>A0A8H5G734_9AGAR</name>
<dbReference type="InterPro" id="IPR029058">
    <property type="entry name" value="AB_hydrolase_fold"/>
</dbReference>
<dbReference type="Gene3D" id="3.40.50.1820">
    <property type="entry name" value="alpha/beta hydrolase"/>
    <property type="match status" value="1"/>
</dbReference>
<evidence type="ECO:0000256" key="2">
    <source>
        <dbReference type="ARBA" id="ARBA00022801"/>
    </source>
</evidence>
<dbReference type="OrthoDB" id="8119704at2759"/>
<comment type="caution">
    <text evidence="3">The sequence shown here is derived from an EMBL/GenBank/DDBJ whole genome shotgun (WGS) entry which is preliminary data.</text>
</comment>
<dbReference type="GO" id="GO:0052689">
    <property type="term" value="F:carboxylic ester hydrolase activity"/>
    <property type="evidence" value="ECO:0007669"/>
    <property type="project" value="TreeGrafter"/>
</dbReference>
<proteinExistence type="inferred from homology"/>
<organism evidence="3 4">
    <name type="scientific">Leucocoprinus leucothites</name>
    <dbReference type="NCBI Taxonomy" id="201217"/>
    <lineage>
        <taxon>Eukaryota</taxon>
        <taxon>Fungi</taxon>
        <taxon>Dikarya</taxon>
        <taxon>Basidiomycota</taxon>
        <taxon>Agaricomycotina</taxon>
        <taxon>Agaricomycetes</taxon>
        <taxon>Agaricomycetidae</taxon>
        <taxon>Agaricales</taxon>
        <taxon>Agaricineae</taxon>
        <taxon>Agaricaceae</taxon>
        <taxon>Leucocoprinus</taxon>
    </lineage>
</organism>
<protein>
    <recommendedName>
        <fullName evidence="5">AB hydrolase-1 domain-containing protein</fullName>
    </recommendedName>
</protein>
<dbReference type="AlphaFoldDB" id="A0A8H5G734"/>
<evidence type="ECO:0008006" key="5">
    <source>
        <dbReference type="Google" id="ProtNLM"/>
    </source>
</evidence>
<keyword evidence="4" id="KW-1185">Reference proteome</keyword>
<comment type="similarity">
    <text evidence="1">Belongs to the AB hydrolase superfamily.</text>
</comment>
<evidence type="ECO:0000313" key="4">
    <source>
        <dbReference type="Proteomes" id="UP000559027"/>
    </source>
</evidence>
<gene>
    <name evidence="3" type="ORF">D9756_002996</name>
</gene>
<dbReference type="GO" id="GO:0005739">
    <property type="term" value="C:mitochondrion"/>
    <property type="evidence" value="ECO:0007669"/>
    <property type="project" value="TreeGrafter"/>
</dbReference>
<dbReference type="PANTHER" id="PTHR46118">
    <property type="entry name" value="PROTEIN ABHD11"/>
    <property type="match status" value="1"/>
</dbReference>
<dbReference type="SUPFAM" id="SSF53474">
    <property type="entry name" value="alpha/beta-Hydrolases"/>
    <property type="match status" value="1"/>
</dbReference>
<evidence type="ECO:0000256" key="1">
    <source>
        <dbReference type="ARBA" id="ARBA00008645"/>
    </source>
</evidence>
<dbReference type="PANTHER" id="PTHR46118:SF4">
    <property type="entry name" value="PROTEIN ABHD11"/>
    <property type="match status" value="1"/>
</dbReference>
<dbReference type="EMBL" id="JAACJO010000004">
    <property type="protein sequence ID" value="KAF5359567.1"/>
    <property type="molecule type" value="Genomic_DNA"/>
</dbReference>
<evidence type="ECO:0000313" key="3">
    <source>
        <dbReference type="EMBL" id="KAF5359567.1"/>
    </source>
</evidence>
<keyword evidence="2" id="KW-0378">Hydrolase</keyword>
<sequence length="281" mass="31696">MTWNYTSIRAVHLTSGSKRNWNTLAKGFSGTLKKPIYTLDLRNHGTSPHIPGMTYAAMAQDVLEFIHKHELKKTTIIGHSMYVKKPLLLLSPSFDIEKNRGGKVAMAIALDPHLDTHTDILENLIVVDIAPVKAKMSADFSAYLEAMRRIEGEKVRTRKEAVAILSEYEKNPAIQAFLLTNLETASSQHPYAKFQIPIDLIHKSAPDIGDFSHSPGERTWKGRTLFIKGLKSAYINRHGIPLIERFFPNYILESLDTGHLVHAERPEEFKKLVGKFISETP</sequence>
<accession>A0A8H5G734</accession>